<evidence type="ECO:0000313" key="2">
    <source>
        <dbReference type="Proteomes" id="UP000299102"/>
    </source>
</evidence>
<protein>
    <submittedName>
        <fullName evidence="1">Uncharacterized protein</fullName>
    </submittedName>
</protein>
<dbReference type="Proteomes" id="UP000299102">
    <property type="component" value="Unassembled WGS sequence"/>
</dbReference>
<proteinExistence type="predicted"/>
<keyword evidence="2" id="KW-1185">Reference proteome</keyword>
<sequence>MSTRCTSTSRDLLGGTENTWSRERVTRNQTIIFIKISLVGDSAPPGMVFKVTEPHLNEYDSRTSRSFVLIKYLPKHHSAGIYKTTFPEWMTNGWRRRGARGAGRADAFIETGEASPRR</sequence>
<dbReference type="AlphaFoldDB" id="A0A4C1TQ30"/>
<gene>
    <name evidence="1" type="ORF">EVAR_94399_1</name>
</gene>
<evidence type="ECO:0000313" key="1">
    <source>
        <dbReference type="EMBL" id="GBP16058.1"/>
    </source>
</evidence>
<dbReference type="EMBL" id="BGZK01000076">
    <property type="protein sequence ID" value="GBP16058.1"/>
    <property type="molecule type" value="Genomic_DNA"/>
</dbReference>
<name>A0A4C1TQ30_EUMVA</name>
<accession>A0A4C1TQ30</accession>
<reference evidence="1 2" key="1">
    <citation type="journal article" date="2019" name="Commun. Biol.">
        <title>The bagworm genome reveals a unique fibroin gene that provides high tensile strength.</title>
        <authorList>
            <person name="Kono N."/>
            <person name="Nakamura H."/>
            <person name="Ohtoshi R."/>
            <person name="Tomita M."/>
            <person name="Numata K."/>
            <person name="Arakawa K."/>
        </authorList>
    </citation>
    <scope>NUCLEOTIDE SEQUENCE [LARGE SCALE GENOMIC DNA]</scope>
</reference>
<organism evidence="1 2">
    <name type="scientific">Eumeta variegata</name>
    <name type="common">Bagworm moth</name>
    <name type="synonym">Eumeta japonica</name>
    <dbReference type="NCBI Taxonomy" id="151549"/>
    <lineage>
        <taxon>Eukaryota</taxon>
        <taxon>Metazoa</taxon>
        <taxon>Ecdysozoa</taxon>
        <taxon>Arthropoda</taxon>
        <taxon>Hexapoda</taxon>
        <taxon>Insecta</taxon>
        <taxon>Pterygota</taxon>
        <taxon>Neoptera</taxon>
        <taxon>Endopterygota</taxon>
        <taxon>Lepidoptera</taxon>
        <taxon>Glossata</taxon>
        <taxon>Ditrysia</taxon>
        <taxon>Tineoidea</taxon>
        <taxon>Psychidae</taxon>
        <taxon>Oiketicinae</taxon>
        <taxon>Eumeta</taxon>
    </lineage>
</organism>
<comment type="caution">
    <text evidence="1">The sequence shown here is derived from an EMBL/GenBank/DDBJ whole genome shotgun (WGS) entry which is preliminary data.</text>
</comment>